<organism evidence="2 3">
    <name type="scientific">Gymnopus androsaceus JB14</name>
    <dbReference type="NCBI Taxonomy" id="1447944"/>
    <lineage>
        <taxon>Eukaryota</taxon>
        <taxon>Fungi</taxon>
        <taxon>Dikarya</taxon>
        <taxon>Basidiomycota</taxon>
        <taxon>Agaricomycotina</taxon>
        <taxon>Agaricomycetes</taxon>
        <taxon>Agaricomycetidae</taxon>
        <taxon>Agaricales</taxon>
        <taxon>Marasmiineae</taxon>
        <taxon>Omphalotaceae</taxon>
        <taxon>Gymnopus</taxon>
    </lineage>
</organism>
<keyword evidence="3" id="KW-1185">Reference proteome</keyword>
<dbReference type="EMBL" id="ML769592">
    <property type="protein sequence ID" value="KAE9392560.1"/>
    <property type="molecule type" value="Genomic_DNA"/>
</dbReference>
<evidence type="ECO:0000313" key="2">
    <source>
        <dbReference type="EMBL" id="KAE9392560.1"/>
    </source>
</evidence>
<gene>
    <name evidence="2" type="ORF">BT96DRAFT_944527</name>
</gene>
<name>A0A6A4H4B2_9AGAR</name>
<reference evidence="2" key="1">
    <citation type="journal article" date="2019" name="Environ. Microbiol.">
        <title>Fungal ecological strategies reflected in gene transcription - a case study of two litter decomposers.</title>
        <authorList>
            <person name="Barbi F."/>
            <person name="Kohler A."/>
            <person name="Barry K."/>
            <person name="Baskaran P."/>
            <person name="Daum C."/>
            <person name="Fauchery L."/>
            <person name="Ihrmark K."/>
            <person name="Kuo A."/>
            <person name="LaButti K."/>
            <person name="Lipzen A."/>
            <person name="Morin E."/>
            <person name="Grigoriev I.V."/>
            <person name="Henrissat B."/>
            <person name="Lindahl B."/>
            <person name="Martin F."/>
        </authorList>
    </citation>
    <scope>NUCLEOTIDE SEQUENCE</scope>
    <source>
        <strain evidence="2">JB14</strain>
    </source>
</reference>
<sequence>MNKISEKLEILNSYSHSRMFLQVSIQEVGLLALARNLANYVLMVPFCAWLPPPGIPDDILLELCDELLAACKTFVPGHSRHSSASSATNDGPVEQETPDKFPTAISKVTKGKSYNQLYD</sequence>
<dbReference type="AlphaFoldDB" id="A0A6A4H4B2"/>
<feature type="region of interest" description="Disordered" evidence="1">
    <location>
        <begin position="77"/>
        <end position="119"/>
    </location>
</feature>
<dbReference type="Proteomes" id="UP000799118">
    <property type="component" value="Unassembled WGS sequence"/>
</dbReference>
<evidence type="ECO:0000313" key="3">
    <source>
        <dbReference type="Proteomes" id="UP000799118"/>
    </source>
</evidence>
<proteinExistence type="predicted"/>
<protein>
    <submittedName>
        <fullName evidence="2">Uncharacterized protein</fullName>
    </submittedName>
</protein>
<evidence type="ECO:0000256" key="1">
    <source>
        <dbReference type="SAM" id="MobiDB-lite"/>
    </source>
</evidence>
<accession>A0A6A4H4B2</accession>